<sequence>MIERKGRKPVSCQSDHSARSRSAACSEIILQGKTKRPMVWRKYKQYSYAVLHVSRKLFSFSFGRQLARFLYDQFAIILRNDAPRLGRKNKHIDGKKHCHGGKTARNTANRVVALQDGRLHVSVGVGRVLPSECYEGILGPHRSRTNCSPIYPDLNLSVPLDVDGHRLSTALHQKTNEHQLELSQST</sequence>
<organism evidence="1 2">
    <name type="scientific">Armillaria ostoyae</name>
    <name type="common">Armillaria root rot fungus</name>
    <dbReference type="NCBI Taxonomy" id="47428"/>
    <lineage>
        <taxon>Eukaryota</taxon>
        <taxon>Fungi</taxon>
        <taxon>Dikarya</taxon>
        <taxon>Basidiomycota</taxon>
        <taxon>Agaricomycotina</taxon>
        <taxon>Agaricomycetes</taxon>
        <taxon>Agaricomycetidae</taxon>
        <taxon>Agaricales</taxon>
        <taxon>Marasmiineae</taxon>
        <taxon>Physalacriaceae</taxon>
        <taxon>Armillaria</taxon>
    </lineage>
</organism>
<dbReference type="EMBL" id="FUEG01000003">
    <property type="protein sequence ID" value="SJL02737.1"/>
    <property type="molecule type" value="Genomic_DNA"/>
</dbReference>
<gene>
    <name evidence="1" type="ORF">ARMOST_06073</name>
</gene>
<accession>A0A284R1Z5</accession>
<reference evidence="2" key="1">
    <citation type="journal article" date="2017" name="Nat. Ecol. Evol.">
        <title>Genome expansion and lineage-specific genetic innovations in the forest pathogenic fungi Armillaria.</title>
        <authorList>
            <person name="Sipos G."/>
            <person name="Prasanna A.N."/>
            <person name="Walter M.C."/>
            <person name="O'Connor E."/>
            <person name="Balint B."/>
            <person name="Krizsan K."/>
            <person name="Kiss B."/>
            <person name="Hess J."/>
            <person name="Varga T."/>
            <person name="Slot J."/>
            <person name="Riley R."/>
            <person name="Boka B."/>
            <person name="Rigling D."/>
            <person name="Barry K."/>
            <person name="Lee J."/>
            <person name="Mihaltcheva S."/>
            <person name="LaButti K."/>
            <person name="Lipzen A."/>
            <person name="Waldron R."/>
            <person name="Moloney N.M."/>
            <person name="Sperisen C."/>
            <person name="Kredics L."/>
            <person name="Vagvoelgyi C."/>
            <person name="Patrignani A."/>
            <person name="Fitzpatrick D."/>
            <person name="Nagy I."/>
            <person name="Doyle S."/>
            <person name="Anderson J.B."/>
            <person name="Grigoriev I.V."/>
            <person name="Gueldener U."/>
            <person name="Muensterkoetter M."/>
            <person name="Nagy L.G."/>
        </authorList>
    </citation>
    <scope>NUCLEOTIDE SEQUENCE [LARGE SCALE GENOMIC DNA]</scope>
    <source>
        <strain evidence="2">C18/9</strain>
    </source>
</reference>
<proteinExistence type="predicted"/>
<protein>
    <submittedName>
        <fullName evidence="1">Uncharacterized protein</fullName>
    </submittedName>
</protein>
<dbReference type="Proteomes" id="UP000219338">
    <property type="component" value="Unassembled WGS sequence"/>
</dbReference>
<evidence type="ECO:0000313" key="2">
    <source>
        <dbReference type="Proteomes" id="UP000219338"/>
    </source>
</evidence>
<dbReference type="AlphaFoldDB" id="A0A284R1Z5"/>
<keyword evidence="2" id="KW-1185">Reference proteome</keyword>
<evidence type="ECO:0000313" key="1">
    <source>
        <dbReference type="EMBL" id="SJL02737.1"/>
    </source>
</evidence>
<name>A0A284R1Z5_ARMOS</name>